<dbReference type="EMBL" id="SSTD01011206">
    <property type="protein sequence ID" value="TYK10315.1"/>
    <property type="molecule type" value="Genomic_DNA"/>
</dbReference>
<gene>
    <name evidence="1" type="ORF">E5676_scaffold16G004690</name>
</gene>
<dbReference type="Proteomes" id="UP000321947">
    <property type="component" value="Unassembled WGS sequence"/>
</dbReference>
<sequence>MKKRCGFGRNGGNPEVRLMRINNTNVVDAAEGSEKESFMIRWMTPFILLSPFSHHLRLQDFDIALLSHFLTFSLTRQHKPKRGRGGTKEVSLNCSCGLVEAACNGLTKVGRIRKKVLNECSIVKLL</sequence>
<evidence type="ECO:0000313" key="1">
    <source>
        <dbReference type="EMBL" id="TYK10315.1"/>
    </source>
</evidence>
<name>A0A5D3CFP2_CUCMM</name>
<proteinExistence type="predicted"/>
<organism evidence="1 2">
    <name type="scientific">Cucumis melo var. makuwa</name>
    <name type="common">Oriental melon</name>
    <dbReference type="NCBI Taxonomy" id="1194695"/>
    <lineage>
        <taxon>Eukaryota</taxon>
        <taxon>Viridiplantae</taxon>
        <taxon>Streptophyta</taxon>
        <taxon>Embryophyta</taxon>
        <taxon>Tracheophyta</taxon>
        <taxon>Spermatophyta</taxon>
        <taxon>Magnoliopsida</taxon>
        <taxon>eudicotyledons</taxon>
        <taxon>Gunneridae</taxon>
        <taxon>Pentapetalae</taxon>
        <taxon>rosids</taxon>
        <taxon>fabids</taxon>
        <taxon>Cucurbitales</taxon>
        <taxon>Cucurbitaceae</taxon>
        <taxon>Benincaseae</taxon>
        <taxon>Cucumis</taxon>
    </lineage>
</organism>
<comment type="caution">
    <text evidence="1">The sequence shown here is derived from an EMBL/GenBank/DDBJ whole genome shotgun (WGS) entry which is preliminary data.</text>
</comment>
<accession>A0A5D3CFP2</accession>
<evidence type="ECO:0000313" key="2">
    <source>
        <dbReference type="Proteomes" id="UP000321947"/>
    </source>
</evidence>
<protein>
    <submittedName>
        <fullName evidence="1">Uncharacterized protein</fullName>
    </submittedName>
</protein>
<dbReference type="AlphaFoldDB" id="A0A5D3CFP2"/>
<reference evidence="1 2" key="1">
    <citation type="submission" date="2019-08" db="EMBL/GenBank/DDBJ databases">
        <title>Draft genome sequences of two oriental melons (Cucumis melo L. var makuwa).</title>
        <authorList>
            <person name="Kwon S.-Y."/>
        </authorList>
    </citation>
    <scope>NUCLEOTIDE SEQUENCE [LARGE SCALE GENOMIC DNA]</scope>
    <source>
        <strain evidence="2">cv. Chang Bougi</strain>
        <tissue evidence="1">Leaf</tissue>
    </source>
</reference>